<proteinExistence type="predicted"/>
<dbReference type="WBParaSite" id="RSKR_0001144900.1">
    <property type="protein sequence ID" value="RSKR_0001144900.1"/>
    <property type="gene ID" value="RSKR_0001144900"/>
</dbReference>
<evidence type="ECO:0000313" key="2">
    <source>
        <dbReference type="WBParaSite" id="RSKR_0001144900.1"/>
    </source>
</evidence>
<name>A0AC35UIE6_9BILA</name>
<dbReference type="Proteomes" id="UP000095286">
    <property type="component" value="Unplaced"/>
</dbReference>
<protein>
    <submittedName>
        <fullName evidence="2">MATH domain-containing protein</fullName>
    </submittedName>
</protein>
<organism evidence="1 2">
    <name type="scientific">Rhabditophanes sp. KR3021</name>
    <dbReference type="NCBI Taxonomy" id="114890"/>
    <lineage>
        <taxon>Eukaryota</taxon>
        <taxon>Metazoa</taxon>
        <taxon>Ecdysozoa</taxon>
        <taxon>Nematoda</taxon>
        <taxon>Chromadorea</taxon>
        <taxon>Rhabditida</taxon>
        <taxon>Tylenchina</taxon>
        <taxon>Panagrolaimomorpha</taxon>
        <taxon>Strongyloidoidea</taxon>
        <taxon>Alloionematidae</taxon>
        <taxon>Rhabditophanes</taxon>
    </lineage>
</organism>
<sequence>MYARTPTEFQYLGCNGYFRKQSLHSNHEKYRTKVKWDFLFDGEEKAMHNVFIAGNEMIALEKTYASEDHVLSIECILIDYCRDNVTNSGSGKPTYDLVRNLIPEKKDR</sequence>
<accession>A0AC35UIE6</accession>
<reference evidence="2" key="1">
    <citation type="submission" date="2016-11" db="UniProtKB">
        <authorList>
            <consortium name="WormBaseParasite"/>
        </authorList>
    </citation>
    <scope>IDENTIFICATION</scope>
    <source>
        <strain evidence="2">KR3021</strain>
    </source>
</reference>
<evidence type="ECO:0000313" key="1">
    <source>
        <dbReference type="Proteomes" id="UP000095286"/>
    </source>
</evidence>